<gene>
    <name evidence="2" type="primary">LOC115882535</name>
</gene>
<dbReference type="SUPFAM" id="SSF54160">
    <property type="entry name" value="Chromo domain-like"/>
    <property type="match status" value="2"/>
</dbReference>
<dbReference type="KEGG" id="soy:115882535"/>
<dbReference type="InterPro" id="IPR016197">
    <property type="entry name" value="Chromo-like_dom_sf"/>
</dbReference>
<dbReference type="GO" id="GO:0005694">
    <property type="term" value="C:chromosome"/>
    <property type="evidence" value="ECO:0007669"/>
    <property type="project" value="UniProtKB-ARBA"/>
</dbReference>
<dbReference type="Proteomes" id="UP000504635">
    <property type="component" value="Unplaced"/>
</dbReference>
<dbReference type="AlphaFoldDB" id="A0A6J2XYI0"/>
<dbReference type="InParanoid" id="A0A6J2XYI0"/>
<dbReference type="CDD" id="cd00034">
    <property type="entry name" value="CSD"/>
    <property type="match status" value="1"/>
</dbReference>
<name>A0A6J2XYI0_SITOR</name>
<evidence type="ECO:0000313" key="1">
    <source>
        <dbReference type="Proteomes" id="UP000504635"/>
    </source>
</evidence>
<dbReference type="RefSeq" id="XP_030756517.1">
    <property type="nucleotide sequence ID" value="XM_030900657.1"/>
</dbReference>
<dbReference type="GeneID" id="115882535"/>
<keyword evidence="1" id="KW-1185">Reference proteome</keyword>
<protein>
    <submittedName>
        <fullName evidence="2">Uncharacterized protein LOC115882535</fullName>
    </submittedName>
</protein>
<proteinExistence type="predicted"/>
<sequence>MEDKGFAYTISVPKPYKNDKEYFAPEDILSHKQINDNILYLVSWIDLKGNQIKSNSWEIPRSREMLHLAINYELDTIMAIMKEKRYLSPYVKLKRKPIFWKSPGYFGIRNWKYLSTPKIVGATYLAHPTDIYFFVKFREIHHLFIVKKEVAIEKCPLQVMRYYKKIFYDKSYI</sequence>
<organism evidence="1 2">
    <name type="scientific">Sitophilus oryzae</name>
    <name type="common">Rice weevil</name>
    <name type="synonym">Curculio oryzae</name>
    <dbReference type="NCBI Taxonomy" id="7048"/>
    <lineage>
        <taxon>Eukaryota</taxon>
        <taxon>Metazoa</taxon>
        <taxon>Ecdysozoa</taxon>
        <taxon>Arthropoda</taxon>
        <taxon>Hexapoda</taxon>
        <taxon>Insecta</taxon>
        <taxon>Pterygota</taxon>
        <taxon>Neoptera</taxon>
        <taxon>Endopterygota</taxon>
        <taxon>Coleoptera</taxon>
        <taxon>Polyphaga</taxon>
        <taxon>Cucujiformia</taxon>
        <taxon>Curculionidae</taxon>
        <taxon>Dryophthorinae</taxon>
        <taxon>Sitophilus</taxon>
    </lineage>
</organism>
<evidence type="ECO:0000313" key="2">
    <source>
        <dbReference type="RefSeq" id="XP_030756517.1"/>
    </source>
</evidence>
<reference evidence="2" key="1">
    <citation type="submission" date="2025-08" db="UniProtKB">
        <authorList>
            <consortium name="RefSeq"/>
        </authorList>
    </citation>
    <scope>IDENTIFICATION</scope>
    <source>
        <tissue evidence="2">Gonads</tissue>
    </source>
</reference>
<accession>A0A6J2XYI0</accession>